<gene>
    <name evidence="3" type="ORF">V4D30_08650</name>
</gene>
<evidence type="ECO:0000313" key="3">
    <source>
        <dbReference type="EMBL" id="XCH46402.1"/>
    </source>
</evidence>
<reference evidence="3" key="1">
    <citation type="submission" date="2024-01" db="EMBL/GenBank/DDBJ databases">
        <title>The first autotrophic representatives of the genus Thermodesulfovibrio.</title>
        <authorList>
            <person name="Maltseva A.I."/>
            <person name="Elcheninov A.G."/>
            <person name="Kublanov I.V."/>
            <person name="Lebedinsky A.V."/>
            <person name="Frolov E.N."/>
        </authorList>
    </citation>
    <scope>NUCLEOTIDE SEQUENCE</scope>
    <source>
        <strain evidence="3">3907-1M</strain>
    </source>
</reference>
<dbReference type="AlphaFoldDB" id="A0AAU8GW23"/>
<keyword evidence="1" id="KW-0175">Coiled coil</keyword>
<proteinExistence type="predicted"/>
<sequence>MEKSRMGGLKKYSPEGLSMGKLPGKPSANIGKSGQAMEGEVDRKEEEEKIIDEMDSAMNDFLNNKNESAEQHLDNAREINDDRTRRDMEEVKNTENPTNEQLDRLAEDIHTGWVIGRNDDSLDRQAWQEFAKGAVRSTEYPQDRKEWIKKTIYTPNPESVSCDSPVCKKADELRRKYKEQLEASIRKEKERKIGKQEQIGGRTFSKGVQPSKTYPGEATESGYEKEKEAKTGKGGLVTNPTGEGGGFSTRGFDLCGRHLPTPQEMTAMKLDQGHIVDPADKSWIGRIEEIAQERSLVWSKSMRGSDGNMVKVERRYTDGNLSSISYTFYDRNGRQIGTVNYNAKDHLVRGERK</sequence>
<feature type="region of interest" description="Disordered" evidence="2">
    <location>
        <begin position="203"/>
        <end position="243"/>
    </location>
</feature>
<feature type="compositionally biased region" description="Basic and acidic residues" evidence="2">
    <location>
        <begin position="67"/>
        <end position="93"/>
    </location>
</feature>
<feature type="compositionally biased region" description="Basic and acidic residues" evidence="2">
    <location>
        <begin position="222"/>
        <end position="231"/>
    </location>
</feature>
<evidence type="ECO:0000256" key="1">
    <source>
        <dbReference type="SAM" id="Coils"/>
    </source>
</evidence>
<dbReference type="KEGG" id="taut:V4D30_08650"/>
<name>A0AAU8GW23_9BACT</name>
<dbReference type="EMBL" id="CP144373">
    <property type="protein sequence ID" value="XCH46402.1"/>
    <property type="molecule type" value="Genomic_DNA"/>
</dbReference>
<protein>
    <submittedName>
        <fullName evidence="3">Uncharacterized protein</fullName>
    </submittedName>
</protein>
<evidence type="ECO:0000256" key="2">
    <source>
        <dbReference type="SAM" id="MobiDB-lite"/>
    </source>
</evidence>
<accession>A0AAU8GW23</accession>
<feature type="region of interest" description="Disordered" evidence="2">
    <location>
        <begin position="67"/>
        <end position="105"/>
    </location>
</feature>
<feature type="coiled-coil region" evidence="1">
    <location>
        <begin position="167"/>
        <end position="198"/>
    </location>
</feature>
<feature type="region of interest" description="Disordered" evidence="2">
    <location>
        <begin position="1"/>
        <end position="47"/>
    </location>
</feature>
<dbReference type="RefSeq" id="WP_353683935.1">
    <property type="nucleotide sequence ID" value="NZ_CP144373.1"/>
</dbReference>
<organism evidence="3">
    <name type="scientific">Thermodesulfovibrio autotrophicus</name>
    <dbReference type="NCBI Taxonomy" id="3118333"/>
    <lineage>
        <taxon>Bacteria</taxon>
        <taxon>Pseudomonadati</taxon>
        <taxon>Nitrospirota</taxon>
        <taxon>Thermodesulfovibrionia</taxon>
        <taxon>Thermodesulfovibrionales</taxon>
        <taxon>Thermodesulfovibrionaceae</taxon>
        <taxon>Thermodesulfovibrio</taxon>
    </lineage>
</organism>